<feature type="region of interest" description="Disordered" evidence="10">
    <location>
        <begin position="64"/>
        <end position="273"/>
    </location>
</feature>
<comment type="similarity">
    <text evidence="2">Belongs to the CDC6/cdc18 family.</text>
</comment>
<dbReference type="Gene3D" id="1.10.10.10">
    <property type="entry name" value="Winged helix-like DNA-binding domain superfamily/Winged helix DNA-binding domain"/>
    <property type="match status" value="1"/>
</dbReference>
<dbReference type="CDD" id="cd00009">
    <property type="entry name" value="AAA"/>
    <property type="match status" value="1"/>
</dbReference>
<keyword evidence="3" id="KW-0132">Cell division</keyword>
<dbReference type="InterPro" id="IPR016177">
    <property type="entry name" value="DNA-bd_dom_sf"/>
</dbReference>
<evidence type="ECO:0000313" key="13">
    <source>
        <dbReference type="Proteomes" id="UP000244005"/>
    </source>
</evidence>
<dbReference type="GO" id="GO:0016887">
    <property type="term" value="F:ATP hydrolysis activity"/>
    <property type="evidence" value="ECO:0007669"/>
    <property type="project" value="InterPro"/>
</dbReference>
<feature type="compositionally biased region" description="Basic and acidic residues" evidence="10">
    <location>
        <begin position="112"/>
        <end position="121"/>
    </location>
</feature>
<evidence type="ECO:0000256" key="7">
    <source>
        <dbReference type="ARBA" id="ARBA00023163"/>
    </source>
</evidence>
<dbReference type="InterPro" id="IPR003593">
    <property type="entry name" value="AAA+_ATPase"/>
</dbReference>
<dbReference type="Pfam" id="PF09079">
    <property type="entry name" value="WHD_Cdc6"/>
    <property type="match status" value="1"/>
</dbReference>
<keyword evidence="6" id="KW-0238">DNA-binding</keyword>
<dbReference type="GO" id="GO:0051301">
    <property type="term" value="P:cell division"/>
    <property type="evidence" value="ECO:0007669"/>
    <property type="project" value="UniProtKB-KW"/>
</dbReference>
<dbReference type="Pfam" id="PF01429">
    <property type="entry name" value="MBD"/>
    <property type="match status" value="1"/>
</dbReference>
<dbReference type="SMART" id="SM00382">
    <property type="entry name" value="AAA"/>
    <property type="match status" value="1"/>
</dbReference>
<evidence type="ECO:0000259" key="11">
    <source>
        <dbReference type="PROSITE" id="PS50982"/>
    </source>
</evidence>
<dbReference type="GO" id="GO:0006270">
    <property type="term" value="P:DNA replication initiation"/>
    <property type="evidence" value="ECO:0000318"/>
    <property type="project" value="GO_Central"/>
</dbReference>
<dbReference type="InterPro" id="IPR036390">
    <property type="entry name" value="WH_DNA-bd_sf"/>
</dbReference>
<dbReference type="AlphaFoldDB" id="A0A2R6X1E8"/>
<dbReference type="CDD" id="cd01396">
    <property type="entry name" value="MeCP2_MBD"/>
    <property type="match status" value="1"/>
</dbReference>
<organism evidence="12 13">
    <name type="scientific">Marchantia polymorpha</name>
    <name type="common">Common liverwort</name>
    <name type="synonym">Marchantia aquatica</name>
    <dbReference type="NCBI Taxonomy" id="3197"/>
    <lineage>
        <taxon>Eukaryota</taxon>
        <taxon>Viridiplantae</taxon>
        <taxon>Streptophyta</taxon>
        <taxon>Embryophyta</taxon>
        <taxon>Marchantiophyta</taxon>
        <taxon>Marchantiopsida</taxon>
        <taxon>Marchantiidae</taxon>
        <taxon>Marchantiales</taxon>
        <taxon>Marchantiaceae</taxon>
        <taxon>Marchantia</taxon>
    </lineage>
</organism>
<dbReference type="InterPro" id="IPR001739">
    <property type="entry name" value="Methyl_CpG_DNA-bd"/>
</dbReference>
<keyword evidence="7" id="KW-0804">Transcription</keyword>
<dbReference type="InterPro" id="IPR050311">
    <property type="entry name" value="ORC1/CDC6"/>
</dbReference>
<dbReference type="CDD" id="cd08768">
    <property type="entry name" value="Cdc6_C"/>
    <property type="match status" value="1"/>
</dbReference>
<dbReference type="Gene3D" id="3.30.890.10">
    <property type="entry name" value="Methyl-cpg-binding Protein 2, Chain A"/>
    <property type="match status" value="1"/>
</dbReference>
<dbReference type="PANTHER" id="PTHR10763:SF26">
    <property type="entry name" value="CELL DIVISION CONTROL PROTEIN 6 HOMOLOG"/>
    <property type="match status" value="1"/>
</dbReference>
<gene>
    <name evidence="12" type="ORF">MARPO_0042s0007</name>
</gene>
<evidence type="ECO:0000256" key="1">
    <source>
        <dbReference type="ARBA" id="ARBA00004123"/>
    </source>
</evidence>
<dbReference type="InterPro" id="IPR036388">
    <property type="entry name" value="WH-like_DNA-bd_sf"/>
</dbReference>
<dbReference type="Gene3D" id="3.40.50.300">
    <property type="entry name" value="P-loop containing nucleotide triphosphate hydrolases"/>
    <property type="match status" value="1"/>
</dbReference>
<dbReference type="EMBL" id="KZ772714">
    <property type="protein sequence ID" value="PTQ39937.1"/>
    <property type="molecule type" value="Genomic_DNA"/>
</dbReference>
<evidence type="ECO:0000256" key="10">
    <source>
        <dbReference type="SAM" id="MobiDB-lite"/>
    </source>
</evidence>
<dbReference type="Proteomes" id="UP000244005">
    <property type="component" value="Unassembled WGS sequence"/>
</dbReference>
<evidence type="ECO:0000256" key="6">
    <source>
        <dbReference type="ARBA" id="ARBA00023125"/>
    </source>
</evidence>
<comment type="subcellular location">
    <subcellularLocation>
        <location evidence="1">Nucleus</location>
    </subcellularLocation>
</comment>
<dbReference type="SMART" id="SM01074">
    <property type="entry name" value="Cdc6_C"/>
    <property type="match status" value="1"/>
</dbReference>
<evidence type="ECO:0000256" key="9">
    <source>
        <dbReference type="ARBA" id="ARBA00023306"/>
    </source>
</evidence>
<keyword evidence="5" id="KW-0805">Transcription regulation</keyword>
<dbReference type="InterPro" id="IPR049945">
    <property type="entry name" value="AAA_22"/>
</dbReference>
<dbReference type="PANTHER" id="PTHR10763">
    <property type="entry name" value="CELL DIVISION CONTROL PROTEIN 6-RELATED"/>
    <property type="match status" value="1"/>
</dbReference>
<dbReference type="GO" id="GO:0003688">
    <property type="term" value="F:DNA replication origin binding"/>
    <property type="evidence" value="ECO:0000318"/>
    <property type="project" value="GO_Central"/>
</dbReference>
<sequence>MASPEVIDSSGTMDSGFNDDLSAPQGWTKKLMPKKAGTPKRKDVIYIAPDGEEIKNKKQLDKYLKVHPGGPSSADFDWSTGETPRRSARLSSKGRLSSDSTDTEPVTKRSRRSLEDTKEVRSPGTSTTPSRKGRKSQPLVDTAGKDEVMQEAEKDQDEGVTEGATAPSGDTEDNNPTDEGKKVDEDGIDDEAKAAVTGNDVKEANPTSEVQSASEPSDQLGSSEEPDSAAVKERRRRDNLQSNGRQKDEKQNKGSSKSTPGEGFDMSVRGREPWNATDSSHVLAVKTALHLSAMPETVLCRESEQTCVIDFCKTCIVEQRPGSLYICGCPGTGKSLIMEKIRFLCNTWSMQAGTLAPEIVAINCTTLTDPRQIYSKVLQALNATLDTGETPNSDSKLKELRKLVCDTSKTKSSKKMMLLIVDEMDYLITRDQSVLYDLFRLPSSANSRCILIGIANAIDLTDRLLPKLRSLNCKVDVITFPAYTKDQILEVLHQRLKDLPYLVFKDASLELCARKVAAATGDMRKALHVCRNAIDIIESEAHEVTDEVKSILVDEEERRRNAPDSIDTKLKMREKNLGLVGLDTMALALSRIFRSPVVETIQALPRHQQMVLCAAVTCFGRAKKDATLGELNLAYRVFCKSMGMQTLTAPEFSSICQVLADQALLNLGTNREDRLRRVTLKADQDDVISALKGIRFFSNLFR</sequence>
<proteinExistence type="inferred from homology"/>
<dbReference type="Pfam" id="PF13401">
    <property type="entry name" value="AAA_22"/>
    <property type="match status" value="1"/>
</dbReference>
<dbReference type="GO" id="GO:0033314">
    <property type="term" value="P:mitotic DNA replication checkpoint signaling"/>
    <property type="evidence" value="ECO:0000318"/>
    <property type="project" value="GO_Central"/>
</dbReference>
<dbReference type="Gramene" id="Mp2g13780.1">
    <property type="protein sequence ID" value="Mp2g13780.1.cds"/>
    <property type="gene ID" value="Mp2g13780"/>
</dbReference>
<feature type="compositionally biased region" description="Basic and acidic residues" evidence="10">
    <location>
        <begin position="178"/>
        <end position="193"/>
    </location>
</feature>
<keyword evidence="13" id="KW-1185">Reference proteome</keyword>
<dbReference type="SUPFAM" id="SSF46785">
    <property type="entry name" value="Winged helix' DNA-binding domain"/>
    <property type="match status" value="1"/>
</dbReference>
<keyword evidence="8" id="KW-0539">Nucleus</keyword>
<feature type="domain" description="MBD" evidence="11">
    <location>
        <begin position="13"/>
        <end position="83"/>
    </location>
</feature>
<feature type="compositionally biased region" description="Polar residues" evidence="10">
    <location>
        <begin position="94"/>
        <end position="104"/>
    </location>
</feature>
<dbReference type="PROSITE" id="PS50982">
    <property type="entry name" value="MBD"/>
    <property type="match status" value="1"/>
</dbReference>
<keyword evidence="4" id="KW-0235">DNA replication</keyword>
<evidence type="ECO:0000256" key="3">
    <source>
        <dbReference type="ARBA" id="ARBA00022618"/>
    </source>
</evidence>
<dbReference type="InterPro" id="IPR015163">
    <property type="entry name" value="Cdc6_C"/>
</dbReference>
<dbReference type="Gene3D" id="1.10.8.60">
    <property type="match status" value="1"/>
</dbReference>
<dbReference type="FunFam" id="3.40.50.300:FF:000547">
    <property type="entry name" value="Cell division control protein"/>
    <property type="match status" value="1"/>
</dbReference>
<keyword evidence="9" id="KW-0131">Cell cycle</keyword>
<feature type="compositionally biased region" description="Basic and acidic residues" evidence="10">
    <location>
        <begin position="143"/>
        <end position="153"/>
    </location>
</feature>
<dbReference type="InterPro" id="IPR027417">
    <property type="entry name" value="P-loop_NTPase"/>
</dbReference>
<evidence type="ECO:0000256" key="2">
    <source>
        <dbReference type="ARBA" id="ARBA00006184"/>
    </source>
</evidence>
<feature type="compositionally biased region" description="Basic and acidic residues" evidence="10">
    <location>
        <begin position="230"/>
        <end position="252"/>
    </location>
</feature>
<evidence type="ECO:0000256" key="8">
    <source>
        <dbReference type="ARBA" id="ARBA00023242"/>
    </source>
</evidence>
<dbReference type="SUPFAM" id="SSF54171">
    <property type="entry name" value="DNA-binding domain"/>
    <property type="match status" value="1"/>
</dbReference>
<dbReference type="InterPro" id="IPR054425">
    <property type="entry name" value="Cdc6_ORC1-like_ATPase_lid"/>
</dbReference>
<dbReference type="Pfam" id="PF22606">
    <property type="entry name" value="Cdc6-ORC-like_ATPase_lid"/>
    <property type="match status" value="1"/>
</dbReference>
<accession>A0A2R6X1E8</accession>
<reference evidence="13" key="1">
    <citation type="journal article" date="2017" name="Cell">
        <title>Insights into land plant evolution garnered from the Marchantia polymorpha genome.</title>
        <authorList>
            <person name="Bowman J.L."/>
            <person name="Kohchi T."/>
            <person name="Yamato K.T."/>
            <person name="Jenkins J."/>
            <person name="Shu S."/>
            <person name="Ishizaki K."/>
            <person name="Yamaoka S."/>
            <person name="Nishihama R."/>
            <person name="Nakamura Y."/>
            <person name="Berger F."/>
            <person name="Adam C."/>
            <person name="Aki S.S."/>
            <person name="Althoff F."/>
            <person name="Araki T."/>
            <person name="Arteaga-Vazquez M.A."/>
            <person name="Balasubrmanian S."/>
            <person name="Barry K."/>
            <person name="Bauer D."/>
            <person name="Boehm C.R."/>
            <person name="Briginshaw L."/>
            <person name="Caballero-Perez J."/>
            <person name="Catarino B."/>
            <person name="Chen F."/>
            <person name="Chiyoda S."/>
            <person name="Chovatia M."/>
            <person name="Davies K.M."/>
            <person name="Delmans M."/>
            <person name="Demura T."/>
            <person name="Dierschke T."/>
            <person name="Dolan L."/>
            <person name="Dorantes-Acosta A.E."/>
            <person name="Eklund D.M."/>
            <person name="Florent S.N."/>
            <person name="Flores-Sandoval E."/>
            <person name="Fujiyama A."/>
            <person name="Fukuzawa H."/>
            <person name="Galik B."/>
            <person name="Grimanelli D."/>
            <person name="Grimwood J."/>
            <person name="Grossniklaus U."/>
            <person name="Hamada T."/>
            <person name="Haseloff J."/>
            <person name="Hetherington A.J."/>
            <person name="Higo A."/>
            <person name="Hirakawa Y."/>
            <person name="Hundley H.N."/>
            <person name="Ikeda Y."/>
            <person name="Inoue K."/>
            <person name="Inoue S.I."/>
            <person name="Ishida S."/>
            <person name="Jia Q."/>
            <person name="Kakita M."/>
            <person name="Kanazawa T."/>
            <person name="Kawai Y."/>
            <person name="Kawashima T."/>
            <person name="Kennedy M."/>
            <person name="Kinose K."/>
            <person name="Kinoshita T."/>
            <person name="Kohara Y."/>
            <person name="Koide E."/>
            <person name="Komatsu K."/>
            <person name="Kopischke S."/>
            <person name="Kubo M."/>
            <person name="Kyozuka J."/>
            <person name="Lagercrantz U."/>
            <person name="Lin S.S."/>
            <person name="Lindquist E."/>
            <person name="Lipzen A.M."/>
            <person name="Lu C.W."/>
            <person name="De Luna E."/>
            <person name="Martienssen R.A."/>
            <person name="Minamino N."/>
            <person name="Mizutani M."/>
            <person name="Mizutani M."/>
            <person name="Mochizuki N."/>
            <person name="Monte I."/>
            <person name="Mosher R."/>
            <person name="Nagasaki H."/>
            <person name="Nakagami H."/>
            <person name="Naramoto S."/>
            <person name="Nishitani K."/>
            <person name="Ohtani M."/>
            <person name="Okamoto T."/>
            <person name="Okumura M."/>
            <person name="Phillips J."/>
            <person name="Pollak B."/>
            <person name="Reinders A."/>
            <person name="Rovekamp M."/>
            <person name="Sano R."/>
            <person name="Sawa S."/>
            <person name="Schmid M.W."/>
            <person name="Shirakawa M."/>
            <person name="Solano R."/>
            <person name="Spunde A."/>
            <person name="Suetsugu N."/>
            <person name="Sugano S."/>
            <person name="Sugiyama A."/>
            <person name="Sun R."/>
            <person name="Suzuki Y."/>
            <person name="Takenaka M."/>
            <person name="Takezawa D."/>
            <person name="Tomogane H."/>
            <person name="Tsuzuki M."/>
            <person name="Ueda T."/>
            <person name="Umeda M."/>
            <person name="Ward J.M."/>
            <person name="Watanabe Y."/>
            <person name="Yazaki K."/>
            <person name="Yokoyama R."/>
            <person name="Yoshitake Y."/>
            <person name="Yotsui I."/>
            <person name="Zachgo S."/>
            <person name="Schmutz J."/>
        </authorList>
    </citation>
    <scope>NUCLEOTIDE SEQUENCE [LARGE SCALE GENOMIC DNA]</scope>
    <source>
        <strain evidence="13">Tak-1</strain>
    </source>
</reference>
<dbReference type="OrthoDB" id="1926878at2759"/>
<feature type="compositionally biased region" description="Polar residues" evidence="10">
    <location>
        <begin position="205"/>
        <end position="222"/>
    </location>
</feature>
<protein>
    <recommendedName>
        <fullName evidence="11">MBD domain-containing protein</fullName>
    </recommendedName>
</protein>
<dbReference type="SUPFAM" id="SSF52540">
    <property type="entry name" value="P-loop containing nucleoside triphosphate hydrolases"/>
    <property type="match status" value="1"/>
</dbReference>
<dbReference type="GO" id="GO:0005634">
    <property type="term" value="C:nucleus"/>
    <property type="evidence" value="ECO:0000318"/>
    <property type="project" value="GO_Central"/>
</dbReference>
<feature type="region of interest" description="Disordered" evidence="10">
    <location>
        <begin position="1"/>
        <end position="43"/>
    </location>
</feature>
<evidence type="ECO:0000256" key="5">
    <source>
        <dbReference type="ARBA" id="ARBA00023015"/>
    </source>
</evidence>
<evidence type="ECO:0000313" key="12">
    <source>
        <dbReference type="EMBL" id="PTQ39937.1"/>
    </source>
</evidence>
<evidence type="ECO:0000256" key="4">
    <source>
        <dbReference type="ARBA" id="ARBA00022705"/>
    </source>
</evidence>
<name>A0A2R6X1E8_MARPO</name>